<reference evidence="2" key="1">
    <citation type="journal article" date="2023" name="Front. Plant Sci.">
        <title>Chromosomal-level genome assembly of Melastoma candidum provides insights into trichome evolution.</title>
        <authorList>
            <person name="Zhong Y."/>
            <person name="Wu W."/>
            <person name="Sun C."/>
            <person name="Zou P."/>
            <person name="Liu Y."/>
            <person name="Dai S."/>
            <person name="Zhou R."/>
        </authorList>
    </citation>
    <scope>NUCLEOTIDE SEQUENCE [LARGE SCALE GENOMIC DNA]</scope>
</reference>
<organism evidence="1 2">
    <name type="scientific">Melastoma candidum</name>
    <dbReference type="NCBI Taxonomy" id="119954"/>
    <lineage>
        <taxon>Eukaryota</taxon>
        <taxon>Viridiplantae</taxon>
        <taxon>Streptophyta</taxon>
        <taxon>Embryophyta</taxon>
        <taxon>Tracheophyta</taxon>
        <taxon>Spermatophyta</taxon>
        <taxon>Magnoliopsida</taxon>
        <taxon>eudicotyledons</taxon>
        <taxon>Gunneridae</taxon>
        <taxon>Pentapetalae</taxon>
        <taxon>rosids</taxon>
        <taxon>malvids</taxon>
        <taxon>Myrtales</taxon>
        <taxon>Melastomataceae</taxon>
        <taxon>Melastomatoideae</taxon>
        <taxon>Melastomateae</taxon>
        <taxon>Melastoma</taxon>
    </lineage>
</organism>
<proteinExistence type="predicted"/>
<protein>
    <submittedName>
        <fullName evidence="1">Uncharacterized protein</fullName>
    </submittedName>
</protein>
<dbReference type="EMBL" id="CM042882">
    <property type="protein sequence ID" value="KAI4380620.1"/>
    <property type="molecule type" value="Genomic_DNA"/>
</dbReference>
<sequence>MGSYGTIDEAGGSEGTIEIKIKTLDSRSYSLRVNKQMPVPALKEQIASLTGVLTEQQRLICRGKVLKDDQLLSAYHVEDGHTLHLVVRQPSDGSHSYAAADPSTVSQGNSSRVGPRVVIETLNIPDQGEGLPPEISQIVSAVLGSFGLSGAGISREGGNERISSATNISRMQSEDSSLRGHSGGLAGAFGIPAATSQPPVIPDSLTTMSRFLNLMTSEFANIGRGSENLEEVSQRSGLGDAPPSTHSGTVQAGLPTPESLANILSSTRQFLIQQVAGYLQAFANQLENQGSITDSSVRLNSQHSAIRMGAVLHHLGAFILELGRTVMTLRLGTSTAEAVVNAGPAVFISPTGPNPLMVQPLSFQTGSSLGGIQVANWPSGSSWGSSYGSGFHPRRIDIQIRRASNGGSDRAENQPPSAQANPSENSGGENNADSSASINPGTEEAGVRAMPFRTMVAAVPPSFNQVGSDSRGHPLGIYYPVVGRLQPVASSENVFSERPTHTSYEQHLAGGGSGQTSVSNSIPQQHNTVENPERDGSPTEARNWEPTSRGVNINIVSSSTARHNQQTVREISGSVVEFLQTLFPGGDVNNEEASINGVPVGEPRQDAGIASAEPSVSEVGTGASDDGILLSNLLRQIMPYISQHALSGSSNAENVTRGRVEEDSSSLPNAEETEAGTSRRHRNSDSAASSTKRQKTD</sequence>
<gene>
    <name evidence="1" type="ORF">MLD38_006789</name>
</gene>
<keyword evidence="2" id="KW-1185">Reference proteome</keyword>
<dbReference type="Proteomes" id="UP001057402">
    <property type="component" value="Chromosome 3"/>
</dbReference>
<evidence type="ECO:0000313" key="2">
    <source>
        <dbReference type="Proteomes" id="UP001057402"/>
    </source>
</evidence>
<evidence type="ECO:0000313" key="1">
    <source>
        <dbReference type="EMBL" id="KAI4380620.1"/>
    </source>
</evidence>
<accession>A0ACB9RP01</accession>
<name>A0ACB9RP01_9MYRT</name>
<comment type="caution">
    <text evidence="1">The sequence shown here is derived from an EMBL/GenBank/DDBJ whole genome shotgun (WGS) entry which is preliminary data.</text>
</comment>